<keyword evidence="4" id="KW-1185">Reference proteome</keyword>
<feature type="chain" id="PRO_5046135028" description="Lipoprotein" evidence="2">
    <location>
        <begin position="20"/>
        <end position="463"/>
    </location>
</feature>
<evidence type="ECO:0000313" key="4">
    <source>
        <dbReference type="Proteomes" id="UP001432060"/>
    </source>
</evidence>
<evidence type="ECO:0008006" key="5">
    <source>
        <dbReference type="Google" id="ProtNLM"/>
    </source>
</evidence>
<dbReference type="RefSeq" id="WP_329403282.1">
    <property type="nucleotide sequence ID" value="NZ_CP109019.1"/>
</dbReference>
<evidence type="ECO:0000256" key="2">
    <source>
        <dbReference type="SAM" id="SignalP"/>
    </source>
</evidence>
<dbReference type="Proteomes" id="UP001432060">
    <property type="component" value="Chromosome"/>
</dbReference>
<evidence type="ECO:0000313" key="3">
    <source>
        <dbReference type="EMBL" id="WUT86704.1"/>
    </source>
</evidence>
<sequence length="463" mass="46804">MRTFTTRLLVPGLATLALAATGCSSTGTSSTAQPGSTATTAAAADGTQQLDVAAAPQEASAPTAVARTRTGKGHPEKSSLKVASYDKTSRRAVISTAPQRHTGAPSHSPAPDKPVAVGDVIASAPAPGAPNGLLAKVTEVVGKTESGTEVKTASTTLASVLKDDKADGKVPVDPSSVKVEPLMKGVTFSWAKTKGLTFGPKGAKLPLGNLRLDVNAAVDTAKDAPASAGASVSGFVQLAPEVEFSYDGSSGGLAPRSAFLGMSGDWSSQWALKGRAAASTGAPKRIPFAKLHSAPVIQVGPVPVVVNLDLTCYVQVEADGRVTLDVQQDVKGDFRVGGSYASGKGWTPVSTSAVHSTPVTATVTASGRVKGALGAEASVGLYGAVGVSADFAPYLRGEADAKATASTDGKASVSGAWAVYGGFDLSGQLHFQLSLFGTPVIERRIPLGALHREWPLASGHAQS</sequence>
<dbReference type="EMBL" id="CP109019">
    <property type="protein sequence ID" value="WUT86704.1"/>
    <property type="molecule type" value="Genomic_DNA"/>
</dbReference>
<evidence type="ECO:0000256" key="1">
    <source>
        <dbReference type="SAM" id="MobiDB-lite"/>
    </source>
</evidence>
<reference evidence="3" key="1">
    <citation type="submission" date="2022-10" db="EMBL/GenBank/DDBJ databases">
        <title>The complete genomes of actinobacterial strains from the NBC collection.</title>
        <authorList>
            <person name="Joergensen T.S."/>
            <person name="Alvarez Arevalo M."/>
            <person name="Sterndorff E.B."/>
            <person name="Faurdal D."/>
            <person name="Vuksanovic O."/>
            <person name="Mourched A.-S."/>
            <person name="Charusanti P."/>
            <person name="Shaw S."/>
            <person name="Blin K."/>
            <person name="Weber T."/>
        </authorList>
    </citation>
    <scope>NUCLEOTIDE SEQUENCE</scope>
    <source>
        <strain evidence="3">NBC_00668</strain>
    </source>
</reference>
<feature type="signal peptide" evidence="2">
    <location>
        <begin position="1"/>
        <end position="19"/>
    </location>
</feature>
<accession>A0ABZ1XTA1</accession>
<feature type="region of interest" description="Disordered" evidence="1">
    <location>
        <begin position="23"/>
        <end position="116"/>
    </location>
</feature>
<gene>
    <name evidence="3" type="ORF">OG515_33145</name>
</gene>
<dbReference type="PROSITE" id="PS51257">
    <property type="entry name" value="PROKAR_LIPOPROTEIN"/>
    <property type="match status" value="1"/>
</dbReference>
<keyword evidence="2" id="KW-0732">Signal</keyword>
<protein>
    <recommendedName>
        <fullName evidence="5">Lipoprotein</fullName>
    </recommendedName>
</protein>
<organism evidence="3 4">
    <name type="scientific">Streptomyces melanogenes</name>
    <dbReference type="NCBI Taxonomy" id="67326"/>
    <lineage>
        <taxon>Bacteria</taxon>
        <taxon>Bacillati</taxon>
        <taxon>Actinomycetota</taxon>
        <taxon>Actinomycetes</taxon>
        <taxon>Kitasatosporales</taxon>
        <taxon>Streptomycetaceae</taxon>
        <taxon>Streptomyces</taxon>
    </lineage>
</organism>
<name>A0ABZ1XTA1_9ACTN</name>
<proteinExistence type="predicted"/>
<feature type="compositionally biased region" description="Low complexity" evidence="1">
    <location>
        <begin position="23"/>
        <end position="66"/>
    </location>
</feature>